<dbReference type="InterPro" id="IPR001128">
    <property type="entry name" value="Cyt_P450"/>
</dbReference>
<comment type="pathway">
    <text evidence="2">Secondary metabolite biosynthesis.</text>
</comment>
<dbReference type="InterPro" id="IPR036396">
    <property type="entry name" value="Cyt_P450_sf"/>
</dbReference>
<keyword evidence="7 9" id="KW-0408">Iron</keyword>
<evidence type="ECO:0000313" key="12">
    <source>
        <dbReference type="Proteomes" id="UP000095149"/>
    </source>
</evidence>
<sequence>MGLHYPLELTASSSWTSCLLRFLLYGMAGFTVILLVAYLYIFPLQERSLAYRNLPGPKSPSIFWGSIKTVLAHSHPNAAYDIWLAAHGPTLRYNILLGMSRVLTIDTTAISYILSHPDLFPKPVHGRAILGDMLGKGWCFSPNSIKGMAPIFFDKAYELKRRLLGLIDDDAESQASPTPPLEQDKQPNGRKIDMLKWTGKATLDVIGLAGFDYDFQTLEGGENELAEAYREMFEIGMGMSAMSVIQGLFPALRFIPTERTQVLNRSRSITRRVGMEIIQRKKQVVQTYYAGFLEKNVDIGNDLLSILIKANMAHDILPEDRLSDDEVLDQITTFMLAGNETSSTALTWVLYTLSQHPTVQHRLRAELQSVPDDHPPIETLLALPYMDAVVKEVLRLSAPIPMALREAAQDCVLPLATPVVGRDGRVLDSVALNRGTTVLMPNLNVNTSEDIWGPTASQFIPDRFLDPIPELYPATTKAVPGVYHNLMTFLGGSRNCIGYRFALAEMKVMLFVLMRGFEFEELNSRPEIERKVSVVMRPRVVGEEEAGLQLPLFVKPLSDLC</sequence>
<dbReference type="Gene3D" id="1.10.630.10">
    <property type="entry name" value="Cytochrome P450"/>
    <property type="match status" value="1"/>
</dbReference>
<dbReference type="Pfam" id="PF00067">
    <property type="entry name" value="p450"/>
    <property type="match status" value="1"/>
</dbReference>
<gene>
    <name evidence="11" type="ORF">I350_05391</name>
</gene>
<dbReference type="AlphaFoldDB" id="A0A1E3JVB6"/>
<evidence type="ECO:0000256" key="2">
    <source>
        <dbReference type="ARBA" id="ARBA00005179"/>
    </source>
</evidence>
<evidence type="ECO:0000256" key="8">
    <source>
        <dbReference type="ARBA" id="ARBA00023033"/>
    </source>
</evidence>
<evidence type="ECO:0000256" key="6">
    <source>
        <dbReference type="ARBA" id="ARBA00023002"/>
    </source>
</evidence>
<evidence type="ECO:0000256" key="10">
    <source>
        <dbReference type="SAM" id="Phobius"/>
    </source>
</evidence>
<dbReference type="PRINTS" id="PR00385">
    <property type="entry name" value="P450"/>
</dbReference>
<dbReference type="GO" id="GO:0005506">
    <property type="term" value="F:iron ion binding"/>
    <property type="evidence" value="ECO:0007669"/>
    <property type="project" value="InterPro"/>
</dbReference>
<evidence type="ECO:0000256" key="4">
    <source>
        <dbReference type="ARBA" id="ARBA00022617"/>
    </source>
</evidence>
<organism evidence="11 12">
    <name type="scientific">Cryptococcus amylolentus CBS 6273</name>
    <dbReference type="NCBI Taxonomy" id="1296118"/>
    <lineage>
        <taxon>Eukaryota</taxon>
        <taxon>Fungi</taxon>
        <taxon>Dikarya</taxon>
        <taxon>Basidiomycota</taxon>
        <taxon>Agaricomycotina</taxon>
        <taxon>Tremellomycetes</taxon>
        <taxon>Tremellales</taxon>
        <taxon>Cryptococcaceae</taxon>
        <taxon>Cryptococcus</taxon>
    </lineage>
</organism>
<dbReference type="GO" id="GO:0004497">
    <property type="term" value="F:monooxygenase activity"/>
    <property type="evidence" value="ECO:0007669"/>
    <property type="project" value="UniProtKB-KW"/>
</dbReference>
<keyword evidence="4 9" id="KW-0349">Heme</keyword>
<dbReference type="GO" id="GO:0020037">
    <property type="term" value="F:heme binding"/>
    <property type="evidence" value="ECO:0007669"/>
    <property type="project" value="InterPro"/>
</dbReference>
<evidence type="ECO:0000256" key="5">
    <source>
        <dbReference type="ARBA" id="ARBA00022723"/>
    </source>
</evidence>
<dbReference type="SUPFAM" id="SSF48264">
    <property type="entry name" value="Cytochrome P450"/>
    <property type="match status" value="1"/>
</dbReference>
<keyword evidence="10" id="KW-1133">Transmembrane helix</keyword>
<comment type="caution">
    <text evidence="11">The sequence shown here is derived from an EMBL/GenBank/DDBJ whole genome shotgun (WGS) entry which is preliminary data.</text>
</comment>
<keyword evidence="8" id="KW-0503">Monooxygenase</keyword>
<keyword evidence="10" id="KW-0812">Transmembrane</keyword>
<reference evidence="11 12" key="1">
    <citation type="submission" date="2016-06" db="EMBL/GenBank/DDBJ databases">
        <title>Evolution of pathogenesis and genome organization in the Tremellales.</title>
        <authorList>
            <person name="Cuomo C."/>
            <person name="Litvintseva A."/>
            <person name="Heitman J."/>
            <person name="Chen Y."/>
            <person name="Sun S."/>
            <person name="Springer D."/>
            <person name="Dromer F."/>
            <person name="Young S."/>
            <person name="Zeng Q."/>
            <person name="Chapman S."/>
            <person name="Gujja S."/>
            <person name="Saif S."/>
            <person name="Birren B."/>
        </authorList>
    </citation>
    <scope>NUCLEOTIDE SEQUENCE [LARGE SCALE GENOMIC DNA]</scope>
    <source>
        <strain evidence="11 12">CBS 6273</strain>
    </source>
</reference>
<accession>A0A1E3JVB6</accession>
<protein>
    <recommendedName>
        <fullName evidence="13">Cytochrome P450</fullName>
    </recommendedName>
</protein>
<evidence type="ECO:0000313" key="11">
    <source>
        <dbReference type="EMBL" id="ODO04781.1"/>
    </source>
</evidence>
<evidence type="ECO:0000256" key="1">
    <source>
        <dbReference type="ARBA" id="ARBA00001971"/>
    </source>
</evidence>
<feature type="transmembrane region" description="Helical" evidence="10">
    <location>
        <begin position="22"/>
        <end position="42"/>
    </location>
</feature>
<dbReference type="PANTHER" id="PTHR24305">
    <property type="entry name" value="CYTOCHROME P450"/>
    <property type="match status" value="1"/>
</dbReference>
<dbReference type="CDD" id="cd11069">
    <property type="entry name" value="CYP_FUM15-like"/>
    <property type="match status" value="1"/>
</dbReference>
<keyword evidence="5 9" id="KW-0479">Metal-binding</keyword>
<evidence type="ECO:0000256" key="3">
    <source>
        <dbReference type="ARBA" id="ARBA00010617"/>
    </source>
</evidence>
<dbReference type="GO" id="GO:0016705">
    <property type="term" value="F:oxidoreductase activity, acting on paired donors, with incorporation or reduction of molecular oxygen"/>
    <property type="evidence" value="ECO:0007669"/>
    <property type="project" value="InterPro"/>
</dbReference>
<keyword evidence="10" id="KW-0472">Membrane</keyword>
<dbReference type="InterPro" id="IPR002403">
    <property type="entry name" value="Cyt_P450_E_grp-IV"/>
</dbReference>
<dbReference type="PANTHER" id="PTHR24305:SF166">
    <property type="entry name" value="CYTOCHROME P450 12A4, MITOCHONDRIAL-RELATED"/>
    <property type="match status" value="1"/>
</dbReference>
<dbReference type="Proteomes" id="UP000095149">
    <property type="component" value="Unassembled WGS sequence"/>
</dbReference>
<evidence type="ECO:0000256" key="9">
    <source>
        <dbReference type="PIRSR" id="PIRSR602403-1"/>
    </source>
</evidence>
<evidence type="ECO:0008006" key="13">
    <source>
        <dbReference type="Google" id="ProtNLM"/>
    </source>
</evidence>
<name>A0A1E3JVB6_9TREE</name>
<feature type="binding site" description="axial binding residue" evidence="9">
    <location>
        <position position="496"/>
    </location>
    <ligand>
        <name>heme</name>
        <dbReference type="ChEBI" id="CHEBI:30413"/>
    </ligand>
    <ligandPart>
        <name>Fe</name>
        <dbReference type="ChEBI" id="CHEBI:18248"/>
    </ligandPart>
</feature>
<proteinExistence type="inferred from homology"/>
<dbReference type="EMBL" id="MEKH01000008">
    <property type="protein sequence ID" value="ODO04781.1"/>
    <property type="molecule type" value="Genomic_DNA"/>
</dbReference>
<keyword evidence="6" id="KW-0560">Oxidoreductase</keyword>
<comment type="similarity">
    <text evidence="3">Belongs to the cytochrome P450 family.</text>
</comment>
<dbReference type="PRINTS" id="PR00465">
    <property type="entry name" value="EP450IV"/>
</dbReference>
<dbReference type="InterPro" id="IPR050121">
    <property type="entry name" value="Cytochrome_P450_monoxygenase"/>
</dbReference>
<comment type="cofactor">
    <cofactor evidence="1 9">
        <name>heme</name>
        <dbReference type="ChEBI" id="CHEBI:30413"/>
    </cofactor>
</comment>
<evidence type="ECO:0000256" key="7">
    <source>
        <dbReference type="ARBA" id="ARBA00023004"/>
    </source>
</evidence>